<sequence length="200" mass="21582">MSSLFTLEAPCTYREEVRKSRFVAHAAPASSPDAALAFFAQHADATATHNCWAYRIGAQYRFNDDGEPGGTAGRPILQAIDGQACDRVAVLVVRWFGGTLLGAGGLARAYGGCAANCLRLGRRVPVLDLAEAALDCSFAELALFKARLREAGVEVAQEHFGARGVRLDVLVPRQEVDQLRRMLADLSRGQVVLEVKGEPR</sequence>
<keyword evidence="5" id="KW-1185">Reference proteome</keyword>
<dbReference type="AlphaFoldDB" id="A0A3P4B236"/>
<evidence type="ECO:0000259" key="3">
    <source>
        <dbReference type="Pfam" id="PF09186"/>
    </source>
</evidence>
<dbReference type="GO" id="GO:0017111">
    <property type="term" value="F:ribonucleoside triphosphate phosphatase activity"/>
    <property type="evidence" value="ECO:0007669"/>
    <property type="project" value="UniProtKB-ARBA"/>
</dbReference>
<dbReference type="PANTHER" id="PTHR16301">
    <property type="entry name" value="IMPACT-RELATED"/>
    <property type="match status" value="1"/>
</dbReference>
<dbReference type="InterPro" id="IPR015269">
    <property type="entry name" value="UPF0029_Impact_C"/>
</dbReference>
<dbReference type="InterPro" id="IPR020568">
    <property type="entry name" value="Ribosomal_Su5_D2-typ_SF"/>
</dbReference>
<dbReference type="PANTHER" id="PTHR16301:SF20">
    <property type="entry name" value="IMPACT FAMILY MEMBER YIGZ"/>
    <property type="match status" value="1"/>
</dbReference>
<dbReference type="Gene3D" id="3.30.230.30">
    <property type="entry name" value="Impact, N-terminal domain"/>
    <property type="match status" value="1"/>
</dbReference>
<dbReference type="RefSeq" id="WP_124079855.1">
    <property type="nucleotide sequence ID" value="NZ_UWPJ01000018.1"/>
</dbReference>
<feature type="domain" description="Impact N-terminal" evidence="2">
    <location>
        <begin position="18"/>
        <end position="118"/>
    </location>
</feature>
<dbReference type="EMBL" id="UWPJ01000018">
    <property type="protein sequence ID" value="VCU70344.1"/>
    <property type="molecule type" value="Genomic_DNA"/>
</dbReference>
<comment type="similarity">
    <text evidence="1">Belongs to the IMPACT family.</text>
</comment>
<dbReference type="Pfam" id="PF09186">
    <property type="entry name" value="DUF1949"/>
    <property type="match status" value="1"/>
</dbReference>
<dbReference type="SUPFAM" id="SSF54980">
    <property type="entry name" value="EF-G C-terminal domain-like"/>
    <property type="match status" value="1"/>
</dbReference>
<gene>
    <name evidence="4" type="primary">yigZ</name>
    <name evidence="4" type="ORF">PIGHUM_02415</name>
</gene>
<name>A0A3P4B236_9BURK</name>
<dbReference type="SUPFAM" id="SSF54211">
    <property type="entry name" value="Ribosomal protein S5 domain 2-like"/>
    <property type="match status" value="1"/>
</dbReference>
<evidence type="ECO:0000313" key="5">
    <source>
        <dbReference type="Proteomes" id="UP000277294"/>
    </source>
</evidence>
<dbReference type="Proteomes" id="UP000277294">
    <property type="component" value="Unassembled WGS sequence"/>
</dbReference>
<dbReference type="InterPro" id="IPR035647">
    <property type="entry name" value="EFG_III/V"/>
</dbReference>
<organism evidence="4 5">
    <name type="scientific">Pigmentiphaga humi</name>
    <dbReference type="NCBI Taxonomy" id="2478468"/>
    <lineage>
        <taxon>Bacteria</taxon>
        <taxon>Pseudomonadati</taxon>
        <taxon>Pseudomonadota</taxon>
        <taxon>Betaproteobacteria</taxon>
        <taxon>Burkholderiales</taxon>
        <taxon>Alcaligenaceae</taxon>
        <taxon>Pigmentiphaga</taxon>
    </lineage>
</organism>
<evidence type="ECO:0000256" key="1">
    <source>
        <dbReference type="ARBA" id="ARBA00007665"/>
    </source>
</evidence>
<dbReference type="OrthoDB" id="9813771at2"/>
<protein>
    <submittedName>
        <fullName evidence="4">IMPACT family member YigZ</fullName>
    </submittedName>
</protein>
<dbReference type="Gene3D" id="3.30.70.240">
    <property type="match status" value="1"/>
</dbReference>
<accession>A0A3P4B236</accession>
<dbReference type="InterPro" id="IPR001498">
    <property type="entry name" value="Impact_N"/>
</dbReference>
<reference evidence="4 5" key="1">
    <citation type="submission" date="2018-10" db="EMBL/GenBank/DDBJ databases">
        <authorList>
            <person name="Criscuolo A."/>
        </authorList>
    </citation>
    <scope>NUCLEOTIDE SEQUENCE [LARGE SCALE GENOMIC DNA]</scope>
    <source>
        <strain evidence="4">DnA1</strain>
    </source>
</reference>
<dbReference type="InterPro" id="IPR023582">
    <property type="entry name" value="Impact"/>
</dbReference>
<proteinExistence type="inferred from homology"/>
<dbReference type="Pfam" id="PF01205">
    <property type="entry name" value="Impact_N"/>
    <property type="match status" value="1"/>
</dbReference>
<dbReference type="InterPro" id="IPR036956">
    <property type="entry name" value="Impact_N_sf"/>
</dbReference>
<dbReference type="GO" id="GO:0005737">
    <property type="term" value="C:cytoplasm"/>
    <property type="evidence" value="ECO:0007669"/>
    <property type="project" value="TreeGrafter"/>
</dbReference>
<dbReference type="GO" id="GO:0032561">
    <property type="term" value="F:guanyl ribonucleotide binding"/>
    <property type="evidence" value="ECO:0007669"/>
    <property type="project" value="UniProtKB-ARBA"/>
</dbReference>
<dbReference type="GO" id="GO:0006446">
    <property type="term" value="P:regulation of translational initiation"/>
    <property type="evidence" value="ECO:0007669"/>
    <property type="project" value="TreeGrafter"/>
</dbReference>
<evidence type="ECO:0000313" key="4">
    <source>
        <dbReference type="EMBL" id="VCU70344.1"/>
    </source>
</evidence>
<feature type="domain" description="UPF0029" evidence="3">
    <location>
        <begin position="134"/>
        <end position="190"/>
    </location>
</feature>
<evidence type="ECO:0000259" key="2">
    <source>
        <dbReference type="Pfam" id="PF01205"/>
    </source>
</evidence>